<dbReference type="AlphaFoldDB" id="A0A3G1B032"/>
<dbReference type="Gene3D" id="3.40.50.10900">
    <property type="entry name" value="PAC-like subunit"/>
    <property type="match status" value="1"/>
</dbReference>
<name>A0A3G1B032_9ARCH</name>
<evidence type="ECO:0000313" key="2">
    <source>
        <dbReference type="EMBL" id="AJZ75498.1"/>
    </source>
</evidence>
<dbReference type="InterPro" id="IPR019151">
    <property type="entry name" value="Proteasome_assmbl_chaperone_2"/>
</dbReference>
<dbReference type="EMBL" id="CP011097">
    <property type="protein sequence ID" value="AJZ75498.1"/>
    <property type="molecule type" value="Genomic_DNA"/>
</dbReference>
<dbReference type="OrthoDB" id="35908at2157"/>
<feature type="coiled-coil region" evidence="1">
    <location>
        <begin position="208"/>
        <end position="235"/>
    </location>
</feature>
<keyword evidence="3" id="KW-1185">Reference proteome</keyword>
<dbReference type="InterPro" id="IPR038389">
    <property type="entry name" value="PSMG2_sf"/>
</dbReference>
<sequence>MLPKLWVKETKPISIDGGYIIDGFPSVGFTSAIASESLMHGNKYDLVGFVDSADFPTVSILKDGIPNYATRIYVNSDLKVGVFSSFLTVNEPYPRAIAKMMLLWAKKHKCSLIVSSSPMKLAEDDKKQIIAAGSTKEAREKIKQAGMLVLQNGTIPGIPGELLNQGMLHNQNVIVILINVDESGPDFSSSVDLCMAMSKILPGVSCDLNMMRKQAEVAEKQIKETEKETRVLRDSMYG</sequence>
<accession>A0A3G1B032</accession>
<dbReference type="GeneID" id="24875338"/>
<keyword evidence="2" id="KW-0436">Ligase</keyword>
<dbReference type="RefSeq" id="WP_048188180.1">
    <property type="nucleotide sequence ID" value="NZ_CP011097.1"/>
</dbReference>
<gene>
    <name evidence="2" type="ORF">SU86_002900</name>
</gene>
<organism evidence="2 3">
    <name type="scientific">Candidatus Nitrosotenuis cloacae</name>
    <dbReference type="NCBI Taxonomy" id="1603555"/>
    <lineage>
        <taxon>Archaea</taxon>
        <taxon>Nitrososphaerota</taxon>
        <taxon>Candidatus Nitrosotenuis</taxon>
    </lineage>
</organism>
<proteinExistence type="predicted"/>
<dbReference type="KEGG" id="tah:SU86_002900"/>
<dbReference type="PANTHER" id="PTHR35610:SF3">
    <property type="entry name" value="PROTEASOME ASSEMBLY CHAPERONE FAMILY PROTEIN"/>
    <property type="match status" value="1"/>
</dbReference>
<protein>
    <submittedName>
        <fullName evidence="2">Carboxylate--amine ligase</fullName>
    </submittedName>
</protein>
<evidence type="ECO:0000313" key="3">
    <source>
        <dbReference type="Proteomes" id="UP000266745"/>
    </source>
</evidence>
<dbReference type="GO" id="GO:0016874">
    <property type="term" value="F:ligase activity"/>
    <property type="evidence" value="ECO:0007669"/>
    <property type="project" value="UniProtKB-KW"/>
</dbReference>
<dbReference type="SUPFAM" id="SSF159659">
    <property type="entry name" value="Cgl1923-like"/>
    <property type="match status" value="1"/>
</dbReference>
<dbReference type="PANTHER" id="PTHR35610">
    <property type="entry name" value="3-ISOPROPYLMALATE DEHYDRATASE-RELATED"/>
    <property type="match status" value="1"/>
</dbReference>
<evidence type="ECO:0000256" key="1">
    <source>
        <dbReference type="SAM" id="Coils"/>
    </source>
</evidence>
<keyword evidence="1" id="KW-0175">Coiled coil</keyword>
<dbReference type="Pfam" id="PF09754">
    <property type="entry name" value="PAC2"/>
    <property type="match status" value="1"/>
</dbReference>
<dbReference type="STRING" id="1603555.SU86_002900"/>
<dbReference type="Proteomes" id="UP000266745">
    <property type="component" value="Chromosome"/>
</dbReference>
<reference evidence="2 3" key="1">
    <citation type="journal article" date="2016" name="Sci. Rep.">
        <title>A novel ammonia-oxidizing archaeon from wastewater treatment plant: Its enrichment, physiological and genomic characteristics.</title>
        <authorList>
            <person name="Li Y."/>
            <person name="Ding K."/>
            <person name="Wen X."/>
            <person name="Zhang B."/>
            <person name="Shen B."/>
            <person name="Yang Y."/>
        </authorList>
    </citation>
    <scope>NUCLEOTIDE SEQUENCE [LARGE SCALE GENOMIC DNA]</scope>
    <source>
        <strain evidence="2 3">SAT1</strain>
    </source>
</reference>